<proteinExistence type="predicted"/>
<organism evidence="1 2">
    <name type="scientific">Hibiscus sabdariffa</name>
    <name type="common">roselle</name>
    <dbReference type="NCBI Taxonomy" id="183260"/>
    <lineage>
        <taxon>Eukaryota</taxon>
        <taxon>Viridiplantae</taxon>
        <taxon>Streptophyta</taxon>
        <taxon>Embryophyta</taxon>
        <taxon>Tracheophyta</taxon>
        <taxon>Spermatophyta</taxon>
        <taxon>Magnoliopsida</taxon>
        <taxon>eudicotyledons</taxon>
        <taxon>Gunneridae</taxon>
        <taxon>Pentapetalae</taxon>
        <taxon>rosids</taxon>
        <taxon>malvids</taxon>
        <taxon>Malvales</taxon>
        <taxon>Malvaceae</taxon>
        <taxon>Malvoideae</taxon>
        <taxon>Hibiscus</taxon>
    </lineage>
</organism>
<sequence>MNQCLQAYAEADECSAAALVQSKYKRRQEFDKWHGMASCGGAVIDAISSSSTSFQTSPPLIIPSFTTESTPADTSLVSPSGLVATCSRVHTSSTSPAMVTPSVVEPLVSGGDGSIVHVEPINVALQETPVLVNQQAQTEVCDDFSDETPQLSLETGVHSPLMDEIADALQVKGSTFEQIEVGPAHVSTMLYWKTTLGSL</sequence>
<accession>A0ABR2QHJ9</accession>
<dbReference type="Proteomes" id="UP001396334">
    <property type="component" value="Unassembled WGS sequence"/>
</dbReference>
<name>A0ABR2QHJ9_9ROSI</name>
<dbReference type="EMBL" id="JBBPBN010000038">
    <property type="protein sequence ID" value="KAK9000020.1"/>
    <property type="molecule type" value="Genomic_DNA"/>
</dbReference>
<protein>
    <submittedName>
        <fullName evidence="1">Uncharacterized protein</fullName>
    </submittedName>
</protein>
<evidence type="ECO:0000313" key="2">
    <source>
        <dbReference type="Proteomes" id="UP001396334"/>
    </source>
</evidence>
<gene>
    <name evidence="1" type="ORF">V6N11_082156</name>
</gene>
<reference evidence="1 2" key="1">
    <citation type="journal article" date="2024" name="G3 (Bethesda)">
        <title>Genome assembly of Hibiscus sabdariffa L. provides insights into metabolisms of medicinal natural products.</title>
        <authorList>
            <person name="Kim T."/>
        </authorList>
    </citation>
    <scope>NUCLEOTIDE SEQUENCE [LARGE SCALE GENOMIC DNA]</scope>
    <source>
        <strain evidence="1">TK-2024</strain>
        <tissue evidence="1">Old leaves</tissue>
    </source>
</reference>
<keyword evidence="2" id="KW-1185">Reference proteome</keyword>
<evidence type="ECO:0000313" key="1">
    <source>
        <dbReference type="EMBL" id="KAK9000020.1"/>
    </source>
</evidence>
<comment type="caution">
    <text evidence="1">The sequence shown here is derived from an EMBL/GenBank/DDBJ whole genome shotgun (WGS) entry which is preliminary data.</text>
</comment>